<dbReference type="PANTHER" id="PTHR35529:SF1">
    <property type="entry name" value="MANGANESE EFFLUX PUMP MNTP-RELATED"/>
    <property type="match status" value="1"/>
</dbReference>
<dbReference type="InterPro" id="IPR003810">
    <property type="entry name" value="Mntp/YtaF"/>
</dbReference>
<organism evidence="6 7">
    <name type="scientific">Anaeroselena agilis</name>
    <dbReference type="NCBI Taxonomy" id="3063788"/>
    <lineage>
        <taxon>Bacteria</taxon>
        <taxon>Bacillati</taxon>
        <taxon>Bacillota</taxon>
        <taxon>Negativicutes</taxon>
        <taxon>Acetonemataceae</taxon>
        <taxon>Anaeroselena</taxon>
    </lineage>
</organism>
<evidence type="ECO:0000256" key="2">
    <source>
        <dbReference type="ARBA" id="ARBA00022692"/>
    </source>
</evidence>
<feature type="transmembrane region" description="Helical" evidence="5">
    <location>
        <begin position="71"/>
        <end position="93"/>
    </location>
</feature>
<evidence type="ECO:0000256" key="1">
    <source>
        <dbReference type="ARBA" id="ARBA00022475"/>
    </source>
</evidence>
<feature type="transmembrane region" description="Helical" evidence="5">
    <location>
        <begin position="175"/>
        <end position="195"/>
    </location>
</feature>
<dbReference type="Proteomes" id="UP001254848">
    <property type="component" value="Unassembled WGS sequence"/>
</dbReference>
<feature type="transmembrane region" description="Helical" evidence="5">
    <location>
        <begin position="6"/>
        <end position="24"/>
    </location>
</feature>
<keyword evidence="3 5" id="KW-1133">Transmembrane helix</keyword>
<evidence type="ECO:0000256" key="4">
    <source>
        <dbReference type="ARBA" id="ARBA00023136"/>
    </source>
</evidence>
<evidence type="ECO:0000256" key="5">
    <source>
        <dbReference type="SAM" id="Phobius"/>
    </source>
</evidence>
<dbReference type="Pfam" id="PF02659">
    <property type="entry name" value="Mntp"/>
    <property type="match status" value="1"/>
</dbReference>
<proteinExistence type="predicted"/>
<feature type="transmembrane region" description="Helical" evidence="5">
    <location>
        <begin position="31"/>
        <end position="51"/>
    </location>
</feature>
<protein>
    <submittedName>
        <fullName evidence="6">Manganese efflux pump</fullName>
    </submittedName>
</protein>
<accession>A0ABU3P3Y2</accession>
<evidence type="ECO:0000256" key="3">
    <source>
        <dbReference type="ARBA" id="ARBA00022989"/>
    </source>
</evidence>
<keyword evidence="4 5" id="KW-0472">Membrane</keyword>
<dbReference type="EMBL" id="JAUOZS010000001">
    <property type="protein sequence ID" value="MDT8903735.1"/>
    <property type="molecule type" value="Genomic_DNA"/>
</dbReference>
<evidence type="ECO:0000313" key="7">
    <source>
        <dbReference type="Proteomes" id="UP001254848"/>
    </source>
</evidence>
<dbReference type="RefSeq" id="WP_413782181.1">
    <property type="nucleotide sequence ID" value="NZ_JAUOZS010000001.1"/>
</dbReference>
<gene>
    <name evidence="6" type="ORF">Q4T40_21105</name>
</gene>
<sequence length="197" mass="20736">MLELFVLSTALGTDLFSVAIPIGMNRVRLRVIFRSAAVFALFHIGMILTGYHVGHWLGGMVEHVGTYHIDWPAAAVQDWASAIGALVLTALGVHMIRENAAGNDRQAAGHPLQGLALVGLAVSVSLDALAAGFSLGMMDVDLIKLSVVLGAVIFCVGIVGLGLGRRLGRYIGGRAELVGGLVLMLLGVHVFWTAVMN</sequence>
<evidence type="ECO:0000313" key="6">
    <source>
        <dbReference type="EMBL" id="MDT8903735.1"/>
    </source>
</evidence>
<name>A0ABU3P3Y2_9FIRM</name>
<feature type="transmembrane region" description="Helical" evidence="5">
    <location>
        <begin position="114"/>
        <end position="136"/>
    </location>
</feature>
<comment type="caution">
    <text evidence="6">The sequence shown here is derived from an EMBL/GenBank/DDBJ whole genome shotgun (WGS) entry which is preliminary data.</text>
</comment>
<keyword evidence="7" id="KW-1185">Reference proteome</keyword>
<keyword evidence="2 5" id="KW-0812">Transmembrane</keyword>
<dbReference type="PANTHER" id="PTHR35529">
    <property type="entry name" value="MANGANESE EFFLUX PUMP MNTP-RELATED"/>
    <property type="match status" value="1"/>
</dbReference>
<keyword evidence="1" id="KW-1003">Cell membrane</keyword>
<feature type="transmembrane region" description="Helical" evidence="5">
    <location>
        <begin position="142"/>
        <end position="163"/>
    </location>
</feature>
<reference evidence="6 7" key="1">
    <citation type="submission" date="2023-07" db="EMBL/GenBank/DDBJ databases">
        <title>The novel representative of Negativicutes class, Anaeroselena agilis gen. nov. sp. nov.</title>
        <authorList>
            <person name="Prokofeva M.I."/>
            <person name="Elcheninov A.G."/>
            <person name="Klyukina A."/>
            <person name="Kublanov I.V."/>
            <person name="Frolov E.N."/>
            <person name="Podosokorskaya O.A."/>
        </authorList>
    </citation>
    <scope>NUCLEOTIDE SEQUENCE [LARGE SCALE GENOMIC DNA]</scope>
    <source>
        <strain evidence="6 7">4137-cl</strain>
    </source>
</reference>